<keyword evidence="5" id="KW-0687">Ribonucleoprotein</keyword>
<evidence type="ECO:0000256" key="8">
    <source>
        <dbReference type="ARBA" id="ARBA00041617"/>
    </source>
</evidence>
<evidence type="ECO:0000256" key="6">
    <source>
        <dbReference type="ARBA" id="ARBA00037985"/>
    </source>
</evidence>
<dbReference type="GO" id="GO:1990904">
    <property type="term" value="C:ribonucleoprotein complex"/>
    <property type="evidence" value="ECO:0007669"/>
    <property type="project" value="UniProtKB-KW"/>
</dbReference>
<keyword evidence="10" id="KW-1185">Reference proteome</keyword>
<keyword evidence="3" id="KW-0689">Ribosomal protein</keyword>
<comment type="similarity">
    <text evidence="6">Belongs to the mitochondrion-specific ribosomal protein mL37 family.</text>
</comment>
<keyword evidence="2" id="KW-0809">Transit peptide</keyword>
<dbReference type="GO" id="GO:0005840">
    <property type="term" value="C:ribosome"/>
    <property type="evidence" value="ECO:0007669"/>
    <property type="project" value="UniProtKB-KW"/>
</dbReference>
<dbReference type="GO" id="GO:0006412">
    <property type="term" value="P:translation"/>
    <property type="evidence" value="ECO:0007669"/>
    <property type="project" value="InterPro"/>
</dbReference>
<dbReference type="Proteomes" id="UP001488838">
    <property type="component" value="Unassembled WGS sequence"/>
</dbReference>
<organism evidence="9 10">
    <name type="scientific">Myodes glareolus</name>
    <name type="common">Bank vole</name>
    <name type="synonym">Clethrionomys glareolus</name>
    <dbReference type="NCBI Taxonomy" id="447135"/>
    <lineage>
        <taxon>Eukaryota</taxon>
        <taxon>Metazoa</taxon>
        <taxon>Chordata</taxon>
        <taxon>Craniata</taxon>
        <taxon>Vertebrata</taxon>
        <taxon>Euteleostomi</taxon>
        <taxon>Mammalia</taxon>
        <taxon>Eutheria</taxon>
        <taxon>Euarchontoglires</taxon>
        <taxon>Glires</taxon>
        <taxon>Rodentia</taxon>
        <taxon>Myomorpha</taxon>
        <taxon>Muroidea</taxon>
        <taxon>Cricetidae</taxon>
        <taxon>Arvicolinae</taxon>
        <taxon>Myodes</taxon>
    </lineage>
</organism>
<dbReference type="GO" id="GO:0003735">
    <property type="term" value="F:structural constituent of ribosome"/>
    <property type="evidence" value="ECO:0007669"/>
    <property type="project" value="InterPro"/>
</dbReference>
<keyword evidence="4" id="KW-0496">Mitochondrion</keyword>
<protein>
    <recommendedName>
        <fullName evidence="7">Large ribosomal subunit protein mL37</fullName>
    </recommendedName>
    <alternativeName>
        <fullName evidence="8">39S ribosomal protein L37, mitochondrial</fullName>
    </alternativeName>
</protein>
<reference evidence="9 10" key="1">
    <citation type="journal article" date="2023" name="bioRxiv">
        <title>Conserved and derived expression patterns and positive selection on dental genes reveal complex evolutionary context of ever-growing rodent molars.</title>
        <authorList>
            <person name="Calamari Z.T."/>
            <person name="Song A."/>
            <person name="Cohen E."/>
            <person name="Akter M."/>
            <person name="Roy R.D."/>
            <person name="Hallikas O."/>
            <person name="Christensen M.M."/>
            <person name="Li P."/>
            <person name="Marangoni P."/>
            <person name="Jernvall J."/>
            <person name="Klein O.D."/>
        </authorList>
    </citation>
    <scope>NUCLEOTIDE SEQUENCE [LARGE SCALE GENOMIC DNA]</scope>
    <source>
        <strain evidence="9">V071</strain>
    </source>
</reference>
<accession>A0AAW0HB92</accession>
<evidence type="ECO:0000256" key="4">
    <source>
        <dbReference type="ARBA" id="ARBA00023128"/>
    </source>
</evidence>
<proteinExistence type="inferred from homology"/>
<evidence type="ECO:0000313" key="10">
    <source>
        <dbReference type="Proteomes" id="UP001488838"/>
    </source>
</evidence>
<evidence type="ECO:0000313" key="9">
    <source>
        <dbReference type="EMBL" id="KAK7798638.1"/>
    </source>
</evidence>
<evidence type="ECO:0000256" key="2">
    <source>
        <dbReference type="ARBA" id="ARBA00022946"/>
    </source>
</evidence>
<dbReference type="AlphaFoldDB" id="A0AAW0HB92"/>
<evidence type="ECO:0000256" key="3">
    <source>
        <dbReference type="ARBA" id="ARBA00022980"/>
    </source>
</evidence>
<dbReference type="PANTHER" id="PTHR15889:SF2">
    <property type="entry name" value="LARGE RIBOSOMAL SUBUNIT PROTEIN ML37"/>
    <property type="match status" value="1"/>
</dbReference>
<name>A0AAW0HB92_MYOGA</name>
<dbReference type="EMBL" id="JBBHLL010000675">
    <property type="protein sequence ID" value="KAK7798638.1"/>
    <property type="molecule type" value="Genomic_DNA"/>
</dbReference>
<dbReference type="InterPro" id="IPR052482">
    <property type="entry name" value="mtLSU_mL37"/>
</dbReference>
<comment type="subcellular location">
    <subcellularLocation>
        <location evidence="1">Mitochondrion</location>
    </subcellularLocation>
</comment>
<comment type="caution">
    <text evidence="9">The sequence shown here is derived from an EMBL/GenBank/DDBJ whole genome shotgun (WGS) entry which is preliminary data.</text>
</comment>
<gene>
    <name evidence="9" type="ORF">U0070_002729</name>
</gene>
<evidence type="ECO:0000256" key="1">
    <source>
        <dbReference type="ARBA" id="ARBA00004173"/>
    </source>
</evidence>
<evidence type="ECO:0000256" key="5">
    <source>
        <dbReference type="ARBA" id="ARBA00023274"/>
    </source>
</evidence>
<dbReference type="GO" id="GO:0005739">
    <property type="term" value="C:mitochondrion"/>
    <property type="evidence" value="ECO:0007669"/>
    <property type="project" value="UniProtKB-SubCell"/>
</dbReference>
<dbReference type="Pfam" id="PF07147">
    <property type="entry name" value="PDCD9"/>
    <property type="match status" value="1"/>
</dbReference>
<sequence length="508" mass="58235">MALVSGPALRVTGSGRLGLGGCGAPKRGAYEWGVRSTRKPEPRPLDRVYEIPGLEPITYEGKMHFVPGLARPIFPPWDRGWNDPRFHRRAPMHEHPLYKDEPCYIFHQRCRLLEGMKQALWLTKTKLIEGLPKKVLSLVDDPRNHIENQEERVLDIISHARLWHSTEDIPKRETYCPVIVDRLIQLCKSQILKHPSLARRMSTQNYSLATTWNRESLLLQVRGSSGAILRAKDPLPTIASREEVEATESHVLETFYPISPTIDLQKCHVYDVEDDTGFREGYPYPYPHTLYFLEKANLRPQRFLPEQLRAKMLLFAFANALAQARLLYGNATKVLEQPIVVQSVGTDGRVFQFLVLQLNTTDLASNEGIKNLVWIDSDQLLYRHFWCRPVIKRKVVLFLLWETVPVSTPRPASVPCWTLWQHHIVALWEDRSHHQHMGLLLCPCHTQGSAESSLLCSGSAYDTVRSTQDERAEHRFILLEGKSEPAGPVDFQPETFRKFLALYLHGAV</sequence>
<evidence type="ECO:0000256" key="7">
    <source>
        <dbReference type="ARBA" id="ARBA00039442"/>
    </source>
</evidence>
<dbReference type="InterPro" id="IPR010793">
    <property type="entry name" value="Ribosomal_mL37/mL65"/>
</dbReference>
<dbReference type="PANTHER" id="PTHR15889">
    <property type="entry name" value="MITOCHONDRIAL RIBOSOMAL PROTEIN L37"/>
    <property type="match status" value="1"/>
</dbReference>